<dbReference type="EMBL" id="CP041690">
    <property type="protein sequence ID" value="QEE20772.1"/>
    <property type="molecule type" value="Genomic_DNA"/>
</dbReference>
<sequence length="333" mass="34886">MTFATLIRRSGLLAGAAAIAALALATPGLAQSFPVTDDNCGVTTTYEAAPTRAVTLSNNATELMLALGLEGSMAGTSYMANLRISPAYAEAYAKVPVISPLVATTEELIAAEADFVYAGYPDGFSESRHTRDQLHDLGMKTRLNVEGCNLGAFGFPQLFEEIRSVAAIFGIADRGEQLVADLSARLDAVKDKLAAAPSIPVFIYNGGDSAPNAALGNTMLSQAVAAAGGRNIFDDVANRFGQVSWEQVAERAPEYIVVFYSGTASGQVVADPDKELGQARIETLKSIPAIADVPAIANNRFILINSVQGQPGPSTVDAVEAMARAFHPQAFGQ</sequence>
<keyword evidence="2" id="KW-1185">Reference proteome</keyword>
<gene>
    <name evidence="1" type="ORF">FNA67_11570</name>
</gene>
<dbReference type="Gene3D" id="3.40.50.1980">
    <property type="entry name" value="Nitrogenase molybdenum iron protein domain"/>
    <property type="match status" value="2"/>
</dbReference>
<proteinExistence type="predicted"/>
<dbReference type="OrthoDB" id="9797850at2"/>
<accession>A0A5B9DP55</accession>
<name>A0A5B9DP55_9HYPH</name>
<reference evidence="1 2" key="1">
    <citation type="journal article" date="2015" name="Int. J. Syst. Evol. Microbiol.">
        <title>Youhaiella tibetensis gen. nov., sp. nov., isolated from subsurface sediment.</title>
        <authorList>
            <person name="Wang Y.X."/>
            <person name="Huang F.Q."/>
            <person name="Nogi Y."/>
            <person name="Pang S.J."/>
            <person name="Wang P.K."/>
            <person name="Lv J."/>
        </authorList>
    </citation>
    <scope>NUCLEOTIDE SEQUENCE [LARGE SCALE GENOMIC DNA]</scope>
    <source>
        <strain evidence="2">fig4</strain>
    </source>
</reference>
<dbReference type="PANTHER" id="PTHR30535:SF7">
    <property type="entry name" value="IRON(III) DICITRATE-BINDING PROTEIN"/>
    <property type="match status" value="1"/>
</dbReference>
<dbReference type="SUPFAM" id="SSF53807">
    <property type="entry name" value="Helical backbone' metal receptor"/>
    <property type="match status" value="1"/>
</dbReference>
<dbReference type="AlphaFoldDB" id="A0A5B9DP55"/>
<organism evidence="1 2">
    <name type="scientific">Paradevosia tibetensis</name>
    <dbReference type="NCBI Taxonomy" id="1447062"/>
    <lineage>
        <taxon>Bacteria</taxon>
        <taxon>Pseudomonadati</taxon>
        <taxon>Pseudomonadota</taxon>
        <taxon>Alphaproteobacteria</taxon>
        <taxon>Hyphomicrobiales</taxon>
        <taxon>Devosiaceae</taxon>
        <taxon>Paradevosia</taxon>
    </lineage>
</organism>
<evidence type="ECO:0000313" key="1">
    <source>
        <dbReference type="EMBL" id="QEE20772.1"/>
    </source>
</evidence>
<dbReference type="Proteomes" id="UP000321062">
    <property type="component" value="Chromosome"/>
</dbReference>
<dbReference type="InterPro" id="IPR050902">
    <property type="entry name" value="ABC_Transporter_SBP"/>
</dbReference>
<dbReference type="PANTHER" id="PTHR30535">
    <property type="entry name" value="VITAMIN B12-BINDING PROTEIN"/>
    <property type="match status" value="1"/>
</dbReference>
<dbReference type="KEGG" id="yti:FNA67_11570"/>
<evidence type="ECO:0000313" key="2">
    <source>
        <dbReference type="Proteomes" id="UP000321062"/>
    </source>
</evidence>
<dbReference type="InterPro" id="IPR002491">
    <property type="entry name" value="ABC_transptr_periplasmic_BD"/>
</dbReference>
<dbReference type="PROSITE" id="PS50983">
    <property type="entry name" value="FE_B12_PBP"/>
    <property type="match status" value="1"/>
</dbReference>
<dbReference type="Pfam" id="PF01497">
    <property type="entry name" value="Peripla_BP_2"/>
    <property type="match status" value="1"/>
</dbReference>
<dbReference type="RefSeq" id="WP_049705255.1">
    <property type="nucleotide sequence ID" value="NZ_BMFM01000001.1"/>
</dbReference>
<protein>
    <submittedName>
        <fullName evidence="1">ABC transporter substrate-binding protein</fullName>
    </submittedName>
</protein>